<feature type="compositionally biased region" description="Basic and acidic residues" evidence="1">
    <location>
        <begin position="287"/>
        <end position="305"/>
    </location>
</feature>
<comment type="caution">
    <text evidence="2">The sequence shown here is derived from an EMBL/GenBank/DDBJ whole genome shotgun (WGS) entry which is preliminary data.</text>
</comment>
<feature type="region of interest" description="Disordered" evidence="1">
    <location>
        <begin position="510"/>
        <end position="529"/>
    </location>
</feature>
<dbReference type="EMBL" id="LSRX01000008">
    <property type="protein sequence ID" value="OLQ15017.1"/>
    <property type="molecule type" value="Genomic_DNA"/>
</dbReference>
<evidence type="ECO:0000313" key="2">
    <source>
        <dbReference type="EMBL" id="OLQ15017.1"/>
    </source>
</evidence>
<gene>
    <name evidence="2" type="ORF">AK812_SmicGene800</name>
</gene>
<accession>A0A1Q9F5U5</accession>
<proteinExistence type="predicted"/>
<sequence>MPKPCTFDAPLADALEESKFVREIFRERKALLGWKSEDRMGLPSLSALGHNTRVMCLFADVYCAHKTDSLRAPPIAWIRKEVKRFGSLMSIEQTRQQLHMDCWGLKKLFSTALRRWGVKIGARKEPGVDDFYKVVLGRWGKLLPDLSKAPKLVVIDLTTASPGTHVKLPIDDVVKVEDDDDEKLEEQEFKALPEENLSVEEIQEKIEYLRACCDDGYGMIVDAVDATQVETQVDTAAVEEASKNMKEIGESPAAASAGGDNGLEETLALFEEEDEIPVVSRVGQFQQRDRGNKLRPDPNYEEFVKKGGKPTTPPCTPPRRTSTPEPSSKKDYELAKKLQRAERLHSSDHTKRYLFEQPILADECELPPLTDVEKDAMAARVQELKKTVLARQRMAQPVMSYPVHRLSTASTVPANFEEDSETGPASEAAQGDRKQRAESQSPVKSRPASGPAQGDGKQRADPQSPRKSTAAPGDRKQRAGRSPSQDKWWLEQDAPNASFEAFLDVGMKKKHARAEKSPSPVRSKQAAKKEDVSDMVAECMQAMQSEVKLSSVKKRMARMFAPRADGTFLVPKELVDQYKDVNLRPELEKEFMKAGLDKDLFIKRSIKKVKRRESESELWVSGQFVSDADMDELGMTDKRKKAVHAECAKMRGWIRRDRYEPDVKLYWLEKAVEGKMLKRKREIYEEVDSDADYEGSDVEKDMDVFDMSWGLGEGGDDATVAGADREADVKKRMKAIGFPDMDTDALPSSCIVKVVACLGRWSTKTEGILDNLDQYKKSDKTTKKLYLHMRIRDKAQNLVKALEKTSETIQEMQAKSVLQDQGFTLEQQDDLKKIFDIAKKQLPVVRDLEKTNFAEEAIVFDLANSKLASSILSHAELCIRSISSKHPALYKIGVTRNPVQRWLHTGYGYKLDRHVQWERMTVLHAHCNADIIGLLEAALIRIFFNAPGCRNIRLGGEGMDEQSSGPFFCYVVQCILVQRCVESLSFSTGCAPMLQYLKTQKKKNEEAASKKAPASSVTAHQRAMVLQKGVEATREELGGVLGLSEQNSARHVEKVVSKFSLRPHIPLSHHTLMVGSENFTLPYLAPKDVLSHLLNYHAELLLGGHATSEPAAGRGLALFWGRYRDVHPSHAVFGLLLNIGQRCNGKYHSYLTRFLLVAFPSKQWPQQLLPDIFKSLSSQLRELFETGLAVNGQRYYFGILGLKGDFEFHCTSLRDAGLKRSYEHVGRARDIPVCIECEAGFEETPMEDANANAAWTRTIGKSAPWERLPSFGQLPFDNWNSFPSRAPEFFRRDPFHVFRLGVARNFLASAILLLCNLGAFDLRGESKSVDNRLTRAWRQFQLFMEAASLHVGGLRSFSKKKMHFAAGGAFPWLGCKGSDTIVLLKWLRVLLVQLRSRGCSAGTGHDFRTCRACTFIEMAVAGGLQFSQGIHGHSLWLGQSCIRFLRRSLYDFLRGYAQLAQYCLMRQMPLFGLTPKYHALCHYKHDFEVALQRNRHATINPAAWDCSQSEDSTLVLLLLLVAATKAKREAGNFAEATLGS</sequence>
<name>A0A1Q9F5U5_SYMMI</name>
<reference evidence="2 3" key="1">
    <citation type="submission" date="2016-02" db="EMBL/GenBank/DDBJ databases">
        <title>Genome analysis of coral dinoflagellate symbionts highlights evolutionary adaptations to a symbiotic lifestyle.</title>
        <authorList>
            <person name="Aranda M."/>
            <person name="Li Y."/>
            <person name="Liew Y.J."/>
            <person name="Baumgarten S."/>
            <person name="Simakov O."/>
            <person name="Wilson M."/>
            <person name="Piel J."/>
            <person name="Ashoor H."/>
            <person name="Bougouffa S."/>
            <person name="Bajic V.B."/>
            <person name="Ryu T."/>
            <person name="Ravasi T."/>
            <person name="Bayer T."/>
            <person name="Micklem G."/>
            <person name="Kim H."/>
            <person name="Bhak J."/>
            <person name="Lajeunesse T.C."/>
            <person name="Voolstra C.R."/>
        </authorList>
    </citation>
    <scope>NUCLEOTIDE SEQUENCE [LARGE SCALE GENOMIC DNA]</scope>
    <source>
        <strain evidence="2 3">CCMP2467</strain>
    </source>
</reference>
<organism evidence="2 3">
    <name type="scientific">Symbiodinium microadriaticum</name>
    <name type="common">Dinoflagellate</name>
    <name type="synonym">Zooxanthella microadriatica</name>
    <dbReference type="NCBI Taxonomy" id="2951"/>
    <lineage>
        <taxon>Eukaryota</taxon>
        <taxon>Sar</taxon>
        <taxon>Alveolata</taxon>
        <taxon>Dinophyceae</taxon>
        <taxon>Suessiales</taxon>
        <taxon>Symbiodiniaceae</taxon>
        <taxon>Symbiodinium</taxon>
    </lineage>
</organism>
<evidence type="ECO:0000313" key="3">
    <source>
        <dbReference type="Proteomes" id="UP000186817"/>
    </source>
</evidence>
<dbReference type="Proteomes" id="UP000186817">
    <property type="component" value="Unassembled WGS sequence"/>
</dbReference>
<dbReference type="OrthoDB" id="410165at2759"/>
<feature type="region of interest" description="Disordered" evidence="1">
    <location>
        <begin position="413"/>
        <end position="492"/>
    </location>
</feature>
<feature type="region of interest" description="Disordered" evidence="1">
    <location>
        <begin position="281"/>
        <end position="331"/>
    </location>
</feature>
<keyword evidence="3" id="KW-1185">Reference proteome</keyword>
<evidence type="ECO:0000256" key="1">
    <source>
        <dbReference type="SAM" id="MobiDB-lite"/>
    </source>
</evidence>
<protein>
    <submittedName>
        <fullName evidence="2">Uncharacterized protein</fullName>
    </submittedName>
</protein>